<comment type="caution">
    <text evidence="3">The sequence shown here is derived from an EMBL/GenBank/DDBJ whole genome shotgun (WGS) entry which is preliminary data.</text>
</comment>
<dbReference type="InterPro" id="IPR039935">
    <property type="entry name" value="YML079W-like"/>
</dbReference>
<dbReference type="EMBL" id="JAOQBH010000011">
    <property type="protein sequence ID" value="KAJ4128908.1"/>
    <property type="molecule type" value="Genomic_DNA"/>
</dbReference>
<feature type="chain" id="PRO_5045907076" description="DUF985 domain-containing protein" evidence="1">
    <location>
        <begin position="16"/>
        <end position="175"/>
    </location>
</feature>
<gene>
    <name evidence="3" type="ORF">NW768_007431</name>
</gene>
<evidence type="ECO:0000313" key="4">
    <source>
        <dbReference type="Proteomes" id="UP001152024"/>
    </source>
</evidence>
<dbReference type="Proteomes" id="UP001152024">
    <property type="component" value="Unassembled WGS sequence"/>
</dbReference>
<keyword evidence="4" id="KW-1185">Reference proteome</keyword>
<dbReference type="PANTHER" id="PTHR33387:SF3">
    <property type="entry name" value="DUF985 DOMAIN-CONTAINING PROTEIN"/>
    <property type="match status" value="1"/>
</dbReference>
<protein>
    <recommendedName>
        <fullName evidence="2">DUF985 domain-containing protein</fullName>
    </recommendedName>
</protein>
<proteinExistence type="predicted"/>
<reference evidence="3" key="1">
    <citation type="submission" date="2022-09" db="EMBL/GenBank/DDBJ databases">
        <title>Fusarium specimens isolated from Avocado Roots.</title>
        <authorList>
            <person name="Stajich J."/>
            <person name="Roper C."/>
            <person name="Heimlech-Rivalta G."/>
        </authorList>
    </citation>
    <scope>NUCLEOTIDE SEQUENCE</scope>
    <source>
        <strain evidence="3">CF00095</strain>
    </source>
</reference>
<dbReference type="InterPro" id="IPR014710">
    <property type="entry name" value="RmlC-like_jellyroll"/>
</dbReference>
<feature type="signal peptide" evidence="1">
    <location>
        <begin position="1"/>
        <end position="15"/>
    </location>
</feature>
<organism evidence="3 4">
    <name type="scientific">Fusarium equiseti</name>
    <name type="common">Fusarium scirpi</name>
    <dbReference type="NCBI Taxonomy" id="61235"/>
    <lineage>
        <taxon>Eukaryota</taxon>
        <taxon>Fungi</taxon>
        <taxon>Dikarya</taxon>
        <taxon>Ascomycota</taxon>
        <taxon>Pezizomycotina</taxon>
        <taxon>Sordariomycetes</taxon>
        <taxon>Hypocreomycetidae</taxon>
        <taxon>Hypocreales</taxon>
        <taxon>Nectriaceae</taxon>
        <taxon>Fusarium</taxon>
        <taxon>Fusarium incarnatum-equiseti species complex</taxon>
    </lineage>
</organism>
<dbReference type="Pfam" id="PF06172">
    <property type="entry name" value="Cupin_5"/>
    <property type="match status" value="1"/>
</dbReference>
<dbReference type="CDD" id="cd06121">
    <property type="entry name" value="cupin_YML079wp"/>
    <property type="match status" value="1"/>
</dbReference>
<keyword evidence="1" id="KW-0732">Signal</keyword>
<evidence type="ECO:0000259" key="2">
    <source>
        <dbReference type="Pfam" id="PF06172"/>
    </source>
</evidence>
<evidence type="ECO:0000313" key="3">
    <source>
        <dbReference type="EMBL" id="KAJ4128908.1"/>
    </source>
</evidence>
<dbReference type="SUPFAM" id="SSF51182">
    <property type="entry name" value="RmlC-like cupins"/>
    <property type="match status" value="1"/>
</dbReference>
<dbReference type="Gene3D" id="2.60.120.10">
    <property type="entry name" value="Jelly Rolls"/>
    <property type="match status" value="1"/>
</dbReference>
<feature type="domain" description="DUF985" evidence="2">
    <location>
        <begin position="31"/>
        <end position="159"/>
    </location>
</feature>
<evidence type="ECO:0000256" key="1">
    <source>
        <dbReference type="SAM" id="SignalP"/>
    </source>
</evidence>
<accession>A0ABQ8R7S0</accession>
<dbReference type="PANTHER" id="PTHR33387">
    <property type="entry name" value="RMLC-LIKE JELLY ROLL FOLD PROTEIN"/>
    <property type="match status" value="1"/>
</dbReference>
<dbReference type="InterPro" id="IPR011051">
    <property type="entry name" value="RmlC_Cupin_sf"/>
</dbReference>
<name>A0ABQ8R7S0_FUSEQ</name>
<sequence length="175" mass="19252">MRSPLALSWLPLSLALHIPRTDKPIDECSAQSIIDLLKMEPSDEKGFFTQTFIDPETIPGTNRSVSTAIYYLLKGSEGDSLWHKLDAAEVWHYYAGAPLVLSVSWNNGSCGEEHVMGSNLFKGERPQVVVRADEWQRARSLGDWTLVGTTVAPAFVPSGQAFEAEGWEPQGCKSG</sequence>
<dbReference type="InterPro" id="IPR009327">
    <property type="entry name" value="Cupin_DUF985"/>
</dbReference>